<gene>
    <name evidence="1" type="ORF">GLOINDRAFT_92090</name>
</gene>
<sequence length="177" mass="20880">MTIITMLSLLSYIWNHSRRHEIVLNYLQELKHPAENSRYGLCNSLQIPEDSVIVTLTKPTNKQQEWRQCWILKLVRSITPIQAELALCMKENLIAWTHSVRIRQLQPCFRKLFRIGTQDSTWTDGTGTPKKPIMYSLTIEMIKKTFKGQITFLDFYGRVFTCVSWFFRDYSEIVSVK</sequence>
<evidence type="ECO:0000313" key="1">
    <source>
        <dbReference type="EMBL" id="ESA21016.1"/>
    </source>
</evidence>
<protein>
    <submittedName>
        <fullName evidence="1">Uncharacterized protein</fullName>
    </submittedName>
</protein>
<dbReference type="EMBL" id="KI276813">
    <property type="protein sequence ID" value="ESA21016.1"/>
    <property type="molecule type" value="Genomic_DNA"/>
</dbReference>
<name>U9UZJ3_RHIID</name>
<accession>U9UZJ3</accession>
<reference evidence="1" key="1">
    <citation type="submission" date="2013-07" db="EMBL/GenBank/DDBJ databases">
        <title>The genome of an arbuscular mycorrhizal fungus provides insights into the evolution of the oldest plant symbiosis.</title>
        <authorList>
            <consortium name="DOE Joint Genome Institute"/>
            <person name="Tisserant E."/>
            <person name="Malbreil M."/>
            <person name="Kuo A."/>
            <person name="Kohler A."/>
            <person name="Symeonidi A."/>
            <person name="Balestrini R."/>
            <person name="Charron P."/>
            <person name="Duensing N."/>
            <person name="Frei-dit-Frey N."/>
            <person name="Gianinazzi-Pearson V."/>
            <person name="Gilbert B."/>
            <person name="Handa Y."/>
            <person name="Hijri M."/>
            <person name="Kaul R."/>
            <person name="Kawaguchi M."/>
            <person name="Krajinski F."/>
            <person name="Lammers P."/>
            <person name="Lapierre D."/>
            <person name="Masclaux F.G."/>
            <person name="Murat C."/>
            <person name="Morin E."/>
            <person name="Ndikumana S."/>
            <person name="Pagni M."/>
            <person name="Petitpierre D."/>
            <person name="Requena N."/>
            <person name="Rosikiewicz P."/>
            <person name="Riley R."/>
            <person name="Saito K."/>
            <person name="San Clemente H."/>
            <person name="Shapiro H."/>
            <person name="van Tuinen D."/>
            <person name="Becard G."/>
            <person name="Bonfante P."/>
            <person name="Paszkowski U."/>
            <person name="Shachar-Hill Y."/>
            <person name="Young J.P."/>
            <person name="Sanders I.R."/>
            <person name="Henrissat B."/>
            <person name="Rensing S.A."/>
            <person name="Grigoriev I.V."/>
            <person name="Corradi N."/>
            <person name="Roux C."/>
            <person name="Martin F."/>
        </authorList>
    </citation>
    <scope>NUCLEOTIDE SEQUENCE</scope>
    <source>
        <strain evidence="1">DAOM 197198</strain>
    </source>
</reference>
<organism evidence="1">
    <name type="scientific">Rhizophagus irregularis (strain DAOM 181602 / DAOM 197198 / MUCL 43194)</name>
    <name type="common">Arbuscular mycorrhizal fungus</name>
    <name type="synonym">Glomus intraradices</name>
    <dbReference type="NCBI Taxonomy" id="747089"/>
    <lineage>
        <taxon>Eukaryota</taxon>
        <taxon>Fungi</taxon>
        <taxon>Fungi incertae sedis</taxon>
        <taxon>Mucoromycota</taxon>
        <taxon>Glomeromycotina</taxon>
        <taxon>Glomeromycetes</taxon>
        <taxon>Glomerales</taxon>
        <taxon>Glomeraceae</taxon>
        <taxon>Rhizophagus</taxon>
    </lineage>
</organism>
<dbReference type="VEuPathDB" id="FungiDB:RhiirFUN_001073"/>
<proteinExistence type="predicted"/>
<dbReference type="HOGENOM" id="CLU_1518622_0_0_1"/>
<dbReference type="AlphaFoldDB" id="U9UZJ3"/>